<comment type="caution">
    <text evidence="7">The sequence shown here is derived from an EMBL/GenBank/DDBJ whole genome shotgun (WGS) entry which is preliminary data.</text>
</comment>
<dbReference type="InterPro" id="IPR000182">
    <property type="entry name" value="GNAT_dom"/>
</dbReference>
<feature type="domain" description="N-acetyltransferase" evidence="6">
    <location>
        <begin position="36"/>
        <end position="153"/>
    </location>
</feature>
<evidence type="ECO:0000259" key="6">
    <source>
        <dbReference type="Pfam" id="PF00583"/>
    </source>
</evidence>
<name>A0A2U1S607_9EURY</name>
<gene>
    <name evidence="7" type="ORF">MBBWO_13800</name>
</gene>
<evidence type="ECO:0000256" key="1">
    <source>
        <dbReference type="ARBA" id="ARBA00022491"/>
    </source>
</evidence>
<dbReference type="EMBL" id="MZGU01000006">
    <property type="protein sequence ID" value="PWB85066.1"/>
    <property type="molecule type" value="Genomic_DNA"/>
</dbReference>
<evidence type="ECO:0000256" key="2">
    <source>
        <dbReference type="ARBA" id="ARBA00022649"/>
    </source>
</evidence>
<keyword evidence="4" id="KW-0012">Acyltransferase</keyword>
<evidence type="ECO:0000313" key="8">
    <source>
        <dbReference type="Proteomes" id="UP000245577"/>
    </source>
</evidence>
<sequence>MDMEYIKNNYRFELLTSEHDLSSFHCDSDDLNEFLKEDALIQQNYKFNMTKLICCDGEIIGYFSLLTDKIRISKLSEDECNKIKLKTRFKELPAIKIGRLALDKKYTNQGLGTIILESIMNIIYNLSINDVGVRYITVDGYVKAYHFYENNGFSVLKKDKNLIKSLNKIKKLNPERTIALYFDIYRASKG</sequence>
<dbReference type="OrthoDB" id="106308at2157"/>
<dbReference type="SUPFAM" id="SSF55729">
    <property type="entry name" value="Acyl-CoA N-acyltransferases (Nat)"/>
    <property type="match status" value="1"/>
</dbReference>
<dbReference type="PANTHER" id="PTHR36449:SF1">
    <property type="entry name" value="ACETYLTRANSFERASE"/>
    <property type="match status" value="1"/>
</dbReference>
<keyword evidence="8" id="KW-1185">Reference proteome</keyword>
<evidence type="ECO:0000256" key="5">
    <source>
        <dbReference type="ARBA" id="ARBA00049880"/>
    </source>
</evidence>
<accession>A0A2U1S607</accession>
<organism evidence="7 8">
    <name type="scientific">Methanobrevibacter woesei</name>
    <dbReference type="NCBI Taxonomy" id="190976"/>
    <lineage>
        <taxon>Archaea</taxon>
        <taxon>Methanobacteriati</taxon>
        <taxon>Methanobacteriota</taxon>
        <taxon>Methanomada group</taxon>
        <taxon>Methanobacteria</taxon>
        <taxon>Methanobacteriales</taxon>
        <taxon>Methanobacteriaceae</taxon>
        <taxon>Methanobrevibacter</taxon>
    </lineage>
</organism>
<reference evidence="7 8" key="1">
    <citation type="submission" date="2017-03" db="EMBL/GenBank/DDBJ databases">
        <title>Genome sequence of Methanobrevibacter wosei.</title>
        <authorList>
            <person name="Poehlein A."/>
            <person name="Seedorf H."/>
            <person name="Daniel R."/>
        </authorList>
    </citation>
    <scope>NUCLEOTIDE SEQUENCE [LARGE SCALE GENOMIC DNA]</scope>
    <source>
        <strain evidence="7 8">DSM 11979</strain>
    </source>
</reference>
<protein>
    <recommendedName>
        <fullName evidence="6">N-acetyltransferase domain-containing protein</fullName>
    </recommendedName>
</protein>
<evidence type="ECO:0000313" key="7">
    <source>
        <dbReference type="EMBL" id="PWB85066.1"/>
    </source>
</evidence>
<dbReference type="Proteomes" id="UP000245577">
    <property type="component" value="Unassembled WGS sequence"/>
</dbReference>
<dbReference type="PANTHER" id="PTHR36449">
    <property type="entry name" value="ACETYLTRANSFERASE-RELATED"/>
    <property type="match status" value="1"/>
</dbReference>
<dbReference type="InterPro" id="IPR016181">
    <property type="entry name" value="Acyl_CoA_acyltransferase"/>
</dbReference>
<proteinExistence type="predicted"/>
<keyword evidence="1" id="KW-0678">Repressor</keyword>
<comment type="catalytic activity">
    <reaction evidence="5">
        <text>glycyl-tRNA(Gly) + acetyl-CoA = N-acetylglycyl-tRNA(Gly) + CoA + H(+)</text>
        <dbReference type="Rhea" id="RHEA:81867"/>
        <dbReference type="Rhea" id="RHEA-COMP:9683"/>
        <dbReference type="Rhea" id="RHEA-COMP:19766"/>
        <dbReference type="ChEBI" id="CHEBI:15378"/>
        <dbReference type="ChEBI" id="CHEBI:57287"/>
        <dbReference type="ChEBI" id="CHEBI:57288"/>
        <dbReference type="ChEBI" id="CHEBI:78522"/>
        <dbReference type="ChEBI" id="CHEBI:232036"/>
    </reaction>
</comment>
<keyword evidence="3" id="KW-0808">Transferase</keyword>
<evidence type="ECO:0000256" key="3">
    <source>
        <dbReference type="ARBA" id="ARBA00022679"/>
    </source>
</evidence>
<dbReference type="GO" id="GO:0016747">
    <property type="term" value="F:acyltransferase activity, transferring groups other than amino-acyl groups"/>
    <property type="evidence" value="ECO:0007669"/>
    <property type="project" value="InterPro"/>
</dbReference>
<evidence type="ECO:0000256" key="4">
    <source>
        <dbReference type="ARBA" id="ARBA00023315"/>
    </source>
</evidence>
<dbReference type="AlphaFoldDB" id="A0A2U1S607"/>
<dbReference type="Pfam" id="PF00583">
    <property type="entry name" value="Acetyltransf_1"/>
    <property type="match status" value="1"/>
</dbReference>
<dbReference type="Gene3D" id="3.40.630.30">
    <property type="match status" value="1"/>
</dbReference>
<dbReference type="RefSeq" id="WP_116670159.1">
    <property type="nucleotide sequence ID" value="NZ_CAMLVV010000001.1"/>
</dbReference>
<keyword evidence="2" id="KW-1277">Toxin-antitoxin system</keyword>